<evidence type="ECO:0000256" key="2">
    <source>
        <dbReference type="ARBA" id="ARBA00023239"/>
    </source>
</evidence>
<evidence type="ECO:0000313" key="5">
    <source>
        <dbReference type="Proteomes" id="UP000029999"/>
    </source>
</evidence>
<evidence type="ECO:0000256" key="1">
    <source>
        <dbReference type="ARBA" id="ARBA00022723"/>
    </source>
</evidence>
<dbReference type="Gene3D" id="3.40.225.10">
    <property type="entry name" value="Class II aldolase/adducin N-terminal domain"/>
    <property type="match status" value="1"/>
</dbReference>
<evidence type="ECO:0000259" key="3">
    <source>
        <dbReference type="SMART" id="SM01007"/>
    </source>
</evidence>
<gene>
    <name evidence="4" type="ORF">LP43_0824</name>
</gene>
<dbReference type="RefSeq" id="WP_036312350.1">
    <property type="nucleotide sequence ID" value="NZ_JRQD01000002.1"/>
</dbReference>
<organism evidence="4 5">
    <name type="scientific">Methylophaga thiooxydans</name>
    <dbReference type="NCBI Taxonomy" id="392484"/>
    <lineage>
        <taxon>Bacteria</taxon>
        <taxon>Pseudomonadati</taxon>
        <taxon>Pseudomonadota</taxon>
        <taxon>Gammaproteobacteria</taxon>
        <taxon>Thiotrichales</taxon>
        <taxon>Piscirickettsiaceae</taxon>
        <taxon>Methylophaga</taxon>
    </lineage>
</organism>
<dbReference type="PANTHER" id="PTHR22789">
    <property type="entry name" value="FUCULOSE PHOSPHATE ALDOLASE"/>
    <property type="match status" value="1"/>
</dbReference>
<dbReference type="GO" id="GO:0016832">
    <property type="term" value="F:aldehyde-lyase activity"/>
    <property type="evidence" value="ECO:0007669"/>
    <property type="project" value="TreeGrafter"/>
</dbReference>
<dbReference type="GO" id="GO:0019323">
    <property type="term" value="P:pentose catabolic process"/>
    <property type="evidence" value="ECO:0007669"/>
    <property type="project" value="TreeGrafter"/>
</dbReference>
<proteinExistence type="predicted"/>
<accession>A0A0A0BH78</accession>
<keyword evidence="1" id="KW-0479">Metal-binding</keyword>
<reference evidence="4 5" key="1">
    <citation type="submission" date="2014-09" db="EMBL/GenBank/DDBJ databases">
        <authorList>
            <person name="Grob C."/>
            <person name="Taubert M."/>
            <person name="Howat A.M."/>
            <person name="Burns O.J."/>
            <person name="Dixon J.L."/>
            <person name="Chen Y."/>
            <person name="Murrell J.C."/>
        </authorList>
    </citation>
    <scope>NUCLEOTIDE SEQUENCE [LARGE SCALE GENOMIC DNA]</scope>
    <source>
        <strain evidence="4">L4</strain>
    </source>
</reference>
<comment type="caution">
    <text evidence="4">The sequence shown here is derived from an EMBL/GenBank/DDBJ whole genome shotgun (WGS) entry which is preliminary data.</text>
</comment>
<dbReference type="PANTHER" id="PTHR22789:SF0">
    <property type="entry name" value="3-OXO-TETRONATE 4-PHOSPHATE DECARBOXYLASE-RELATED"/>
    <property type="match status" value="1"/>
</dbReference>
<dbReference type="AlphaFoldDB" id="A0A0A0BH78"/>
<dbReference type="InterPro" id="IPR050197">
    <property type="entry name" value="Aldolase_class_II_sugar_metab"/>
</dbReference>
<name>A0A0A0BH78_9GAMM</name>
<dbReference type="EMBL" id="JRQD01000002">
    <property type="protein sequence ID" value="KGM07215.1"/>
    <property type="molecule type" value="Genomic_DNA"/>
</dbReference>
<evidence type="ECO:0000313" key="4">
    <source>
        <dbReference type="EMBL" id="KGM07215.1"/>
    </source>
</evidence>
<dbReference type="GO" id="GO:0005829">
    <property type="term" value="C:cytosol"/>
    <property type="evidence" value="ECO:0007669"/>
    <property type="project" value="TreeGrafter"/>
</dbReference>
<dbReference type="STRING" id="392484.LP43_0824"/>
<dbReference type="InterPro" id="IPR001303">
    <property type="entry name" value="Aldolase_II/adducin_N"/>
</dbReference>
<sequence>MNRIPDRQQLKQELVQHYLWLRQYGCNDSHSGNASFRWHDEVWVTPTGCCADTLTVDDLICCQLDGTTEAGASLDAQLHIEVYRQNPDARAVFHSHGPHVVAITLNGNNFEPVDFEGQLYFPIVPVVQIPYPEYVEKSPAAIAQQLQKNKVAVVCGHGVYACAETINLAYKWSCSLELSAKTAWLARQL</sequence>
<dbReference type="SUPFAM" id="SSF53639">
    <property type="entry name" value="AraD/HMP-PK domain-like"/>
    <property type="match status" value="1"/>
</dbReference>
<dbReference type="SMART" id="SM01007">
    <property type="entry name" value="Aldolase_II"/>
    <property type="match status" value="1"/>
</dbReference>
<dbReference type="Proteomes" id="UP000029999">
    <property type="component" value="Unassembled WGS sequence"/>
</dbReference>
<feature type="domain" description="Class II aldolase/adducin N-terminal" evidence="3">
    <location>
        <begin position="12"/>
        <end position="184"/>
    </location>
</feature>
<protein>
    <submittedName>
        <fullName evidence="4">Putative Ribulose-5-phosphate 4-epimerase</fullName>
    </submittedName>
</protein>
<dbReference type="InterPro" id="IPR036409">
    <property type="entry name" value="Aldolase_II/adducin_N_sf"/>
</dbReference>
<keyword evidence="2" id="KW-0456">Lyase</keyword>
<dbReference type="GO" id="GO:0046872">
    <property type="term" value="F:metal ion binding"/>
    <property type="evidence" value="ECO:0007669"/>
    <property type="project" value="UniProtKB-KW"/>
</dbReference>
<dbReference type="Pfam" id="PF00596">
    <property type="entry name" value="Aldolase_II"/>
    <property type="match status" value="1"/>
</dbReference>